<name>A0AAE5CCT9_9BACT</name>
<evidence type="ECO:0000313" key="1">
    <source>
        <dbReference type="EMBL" id="NIR76125.1"/>
    </source>
</evidence>
<comment type="caution">
    <text evidence="1">The sequence shown here is derived from an EMBL/GenBank/DDBJ whole genome shotgun (WGS) entry which is preliminary data.</text>
</comment>
<accession>A0AAE5CCT9</accession>
<dbReference type="Proteomes" id="UP000702544">
    <property type="component" value="Unassembled WGS sequence"/>
</dbReference>
<evidence type="ECO:0000313" key="2">
    <source>
        <dbReference type="Proteomes" id="UP000702544"/>
    </source>
</evidence>
<dbReference type="AlphaFoldDB" id="A0AAE5CCT9"/>
<protein>
    <submittedName>
        <fullName evidence="1">Uncharacterized protein</fullName>
    </submittedName>
</protein>
<gene>
    <name evidence="1" type="ORF">GWO12_13600</name>
</gene>
<dbReference type="PROSITE" id="PS51257">
    <property type="entry name" value="PROKAR_LIPOPROTEIN"/>
    <property type="match status" value="1"/>
</dbReference>
<reference evidence="1 2" key="1">
    <citation type="submission" date="2020-01" db="EMBL/GenBank/DDBJ databases">
        <title>Genomes assembled from Gulf of Kutch pelagic sediment metagenomes.</title>
        <authorList>
            <person name="Chandrashekar M."/>
            <person name="Mahajan M.S."/>
            <person name="Dave K.J."/>
            <person name="Vatsa P."/>
            <person name="Nathani N.M."/>
        </authorList>
    </citation>
    <scope>NUCLEOTIDE SEQUENCE [LARGE SCALE GENOMIC DNA]</scope>
    <source>
        <strain evidence="1">KS3-K002</strain>
    </source>
</reference>
<sequence length="561" mass="62464">MRSSLGVAIILLAACSGPKRATLTLPLEPVAYADTLPIEPPEEREVNEIKRLLVISVGGEIGYGFSLRRWIGRGHEAVNLTRFDDVVSSAWFEHRIGTGRLSPQEAARGPTTLGPDTSRTLTVVAGKAEGISPGFTIRDARGDRYLVKLDPKGNLHMASAAGVISGRLFYAAGYNTPEDYIVVFDAARLAVDPEAEITVEGEDRPMTEEDLARVLALTDSLPNGRYLALASKFVPGRPIGPFFFSGVRRDDPNDYYHHEYRRELRGLYVVSSWLNHVDMRFANTLDAYIDPPGYVRHYLIDFAATLGSGTIRPHKPREGSEFNFAFWPSVGRVLTLGFYQHGWEGVEFEEYHSSLGWFPAERFEPGSWRANWPNAAFRWVTPADGYWGAKLVAGFSDEHIRSAIKEGHLPTEEVERTLARILAIRRDKIVRYWYGKVTPIEQPEVRTLEGPEPALELAFDDLGLKERVWEAGATRYEWMLKDVYHQIEAAGRAEAGVGARQRITIPLDGLDPDLPGVAGSKATATLRIRAIRGREREGRQATVLLRWNGAAAGYSAVGLRH</sequence>
<dbReference type="EMBL" id="JAACAK010000113">
    <property type="protein sequence ID" value="NIR76125.1"/>
    <property type="molecule type" value="Genomic_DNA"/>
</dbReference>
<proteinExistence type="predicted"/>
<organism evidence="1 2">
    <name type="scientific">Candidatus Kutchimonas denitrificans</name>
    <dbReference type="NCBI Taxonomy" id="3056748"/>
    <lineage>
        <taxon>Bacteria</taxon>
        <taxon>Pseudomonadati</taxon>
        <taxon>Gemmatimonadota</taxon>
        <taxon>Gemmatimonadia</taxon>
        <taxon>Candidatus Palauibacterales</taxon>
        <taxon>Candidatus Palauibacteraceae</taxon>
        <taxon>Candidatus Kutchimonas</taxon>
    </lineage>
</organism>